<gene>
    <name evidence="2" type="ORF">SAMN05444123_108115</name>
</gene>
<reference evidence="3" key="1">
    <citation type="submission" date="2016-10" db="EMBL/GenBank/DDBJ databases">
        <authorList>
            <person name="Varghese N."/>
            <person name="Submissions S."/>
        </authorList>
    </citation>
    <scope>NUCLEOTIDE SEQUENCE [LARGE SCALE GENOMIC DNA]</scope>
    <source>
        <strain evidence="3">DSM 123</strain>
    </source>
</reference>
<dbReference type="Pfam" id="PF00583">
    <property type="entry name" value="Acetyltransf_1"/>
    <property type="match status" value="1"/>
</dbReference>
<dbReference type="SUPFAM" id="SSF55729">
    <property type="entry name" value="Acyl-CoA N-acyltransferases (Nat)"/>
    <property type="match status" value="1"/>
</dbReference>
<accession>A0A1H8V8I0</accession>
<dbReference type="AlphaFoldDB" id="A0A1H8V8I0"/>
<dbReference type="InterPro" id="IPR016181">
    <property type="entry name" value="Acyl_CoA_acyltransferase"/>
</dbReference>
<feature type="domain" description="N-acetyltransferase" evidence="1">
    <location>
        <begin position="2"/>
        <end position="156"/>
    </location>
</feature>
<dbReference type="RefSeq" id="WP_092685165.1">
    <property type="nucleotide sequence ID" value="NZ_FODT01000008.1"/>
</dbReference>
<evidence type="ECO:0000313" key="2">
    <source>
        <dbReference type="EMBL" id="SEP11597.1"/>
    </source>
</evidence>
<proteinExistence type="predicted"/>
<dbReference type="GO" id="GO:0016747">
    <property type="term" value="F:acyltransferase activity, transferring groups other than amino-acyl groups"/>
    <property type="evidence" value="ECO:0007669"/>
    <property type="project" value="InterPro"/>
</dbReference>
<evidence type="ECO:0000313" key="3">
    <source>
        <dbReference type="Proteomes" id="UP000199615"/>
    </source>
</evidence>
<dbReference type="EMBL" id="FODT01000008">
    <property type="protein sequence ID" value="SEP11597.1"/>
    <property type="molecule type" value="Genomic_DNA"/>
</dbReference>
<dbReference type="PROSITE" id="PS51186">
    <property type="entry name" value="GNAT"/>
    <property type="match status" value="1"/>
</dbReference>
<dbReference type="Gene3D" id="3.40.630.30">
    <property type="match status" value="1"/>
</dbReference>
<dbReference type="Proteomes" id="UP000199615">
    <property type="component" value="Unassembled WGS sequence"/>
</dbReference>
<organism evidence="2 3">
    <name type="scientific">Rhodopseudomonas pseudopalustris</name>
    <dbReference type="NCBI Taxonomy" id="1513892"/>
    <lineage>
        <taxon>Bacteria</taxon>
        <taxon>Pseudomonadati</taxon>
        <taxon>Pseudomonadota</taxon>
        <taxon>Alphaproteobacteria</taxon>
        <taxon>Hyphomicrobiales</taxon>
        <taxon>Nitrobacteraceae</taxon>
        <taxon>Rhodopseudomonas</taxon>
    </lineage>
</organism>
<evidence type="ECO:0000259" key="1">
    <source>
        <dbReference type="PROSITE" id="PS51186"/>
    </source>
</evidence>
<protein>
    <recommendedName>
        <fullName evidence="1">N-acetyltransferase domain-containing protein</fullName>
    </recommendedName>
</protein>
<sequence>MKSLRRATIADLPRAIELLFDSHVGAGFDREDGPTGFAVPFVASYADRLFRTHIAAPRMLCLALDLDGQAQGVLMAAAYEHRFGPVWLASETVWWIDPAHRGGSAAPRMLDAYEAWARQLGCKFAGMAGMGDDPLVAKLYLRRGYRVAERHFLKVL</sequence>
<dbReference type="InterPro" id="IPR000182">
    <property type="entry name" value="GNAT_dom"/>
</dbReference>
<name>A0A1H8V8I0_9BRAD</name>
<dbReference type="OrthoDB" id="7959761at2"/>
<keyword evidence="3" id="KW-1185">Reference proteome</keyword>